<dbReference type="GO" id="GO:0005737">
    <property type="term" value="C:cytoplasm"/>
    <property type="evidence" value="ECO:0007669"/>
    <property type="project" value="TreeGrafter"/>
</dbReference>
<dbReference type="SUPFAM" id="SSF47986">
    <property type="entry name" value="DEATH domain"/>
    <property type="match status" value="1"/>
</dbReference>
<dbReference type="PANTHER" id="PTHR16155">
    <property type="entry name" value="DED DOMAIN-CONTAINING PROTEIN"/>
    <property type="match status" value="1"/>
</dbReference>
<name>A0AAU9WBV6_9CNID</name>
<dbReference type="CDD" id="cd03801">
    <property type="entry name" value="GT4_PimA-like"/>
    <property type="match status" value="1"/>
</dbReference>
<dbReference type="InterPro" id="IPR019734">
    <property type="entry name" value="TPR_rpt"/>
</dbReference>
<dbReference type="Gene3D" id="1.25.40.10">
    <property type="entry name" value="Tetratricopeptide repeat domain"/>
    <property type="match status" value="3"/>
</dbReference>
<dbReference type="SUPFAM" id="SSF53756">
    <property type="entry name" value="UDP-Glycosyltransferase/glycogen phosphorylase"/>
    <property type="match status" value="1"/>
</dbReference>
<accession>A0AAU9WBV6</accession>
<sequence length="2152" mass="242739">MDCKCGERLRSKLSDIAPKLSTENLEKLKFIIGIPPGEAEKISNPEGLFQILEYELKITPHSLDYLVNCLDKAGRKDLAAELEIFMRQYSYAVDKKGTSASGSTESTATLDIIKTAEGHNNRGRVEFQDKKYEKACQQYTLALECLPEGPENDEMIIKYLCNRAACYVNMRKFNEAHSDCDKVLGLDPQNKKARYSLAQALRGLGQISDAYIEVTSLRKKHSQDSSIAELASSLQREIEDARRTAMNKRTEFPKYVQKSDFDAAINCLCEVLILMPRIPALNAKLMKIYWQRAECYRRKHNFEDALKDCEEADRLCPGDQRVLVTKMFVLEELRKYKQCYEVCNQLISKGFKVDDAKRTIKRLMPKIERESKESKKEDDSELSQAPGYAEGKGNKSKKKKRTKRKGKRKQGGANTANIVMKSNTDESNAMCSRNDESLQRLQDDEDSSDLGEEAIDETCVDTNVTRMEDIASEILVVKSNKQGNIEAANVEHCYTTAPIEEDYRNTDAPGKRKENVSPLKPGVRALQSATPTIPGSPIGATAASVSNTNDSKSPFSNNDGSSTTPGDDRAIRKSEEESVDVKVNDLEVTRKIHAVSKIFPVDRSEQISNDLNRLSIFDEEDDGNIGKMHFCGSNKLNEREEGEPFRKPETTMSPREKAALPEFSADKAYPRRILLICSRWSTWHCGVCTVNAHLCRGLAKMEDVDVACLVLDATTLDKSAAAKDGVILITASHQPGILPGDERLLLLHNEFPFKADIVVGHGMLTGAVAAIQAKRLNCKRLHVLHNLPVEDDYCYVHSTSEVGKETERDIARKADFVAAIGTLLAEQWGMILNREIFLIIPGLPDVAPRNKIPTPQSRCLVLGTNLGTSDVSMNSLVMVTDALKKCKEGLNPIYVTVIGTERQKIQELKDTLESLCCRSNLKVAVKPFEVSLEMIGVEIRGVSLVLIPFLSDGFGVMALEAISAGVPVLIGSSSGLAKCIQKEFGERFLKFVCAAEGTLDSTEDWIEAIDALLEDREEAFSLAGALREEWNSKFTWESMGSKLLIDLGKFGDFLVSLPSSTQPIGLPSPCTDLARRFMEEEVDLLNRRRKHVLFLSPENASESPFIQYFGQVPWAAVFDFDVWSIKSGYLFSCENFCERMGMKICRILPDEELKKVSSMLPNGIPWVLLNGMPESKRNIKDNLEWIREFFLSLRKTYPGPITFLVLWGSEERILNKNLSKILTIVQGSPLHGQVKLVLVSTASGEDDLLEDIADDWGVKVHKFDLEEMSNALCQCISTSPYIQEDQDFSLPVADQSESQKVAFKVLPPNRRWINAEMEVLYRSCGSTPEYDDDALHFYRGGQISWYAVQMGYAVEREDWEALHVRIDELLLKAGTMKLKMAHQRGAGGTTTARKILFDYHERYPSVLLRSVSHAEIASAIKVLSEFCKLPAIILVDCKHIQTDEFDVDSLYNNLSNDRIPCVILEVIHSSQQKSEKTSPVLVADTLKPDEAAEFVRIYSTQKKGKERALRSLLCNREKIELQIPFYYALVTFEDRFTALEPFVKECLQNLSIDERHILLFLAMAHHYGHCSIFANDFAGLLNAPKREVLFLESVLPELSRELLLEEDGKWRPRHDLIASEMLRHLLTLPNDERCPLTHPDNWRNQLADKAIICFTYMSEAVVSDMLLNRVTDENSHNYFSQLISDIPCDEDAIRLFETAISLFPDNPFFKVHLGRYYSIQKKSAGFQLAIKYTNEGISLTEDFPSRVVRGQFAQMKGVVYSREVHNLADNNADIATITKMADEGVKNFRRAVSIAPDLVDGYIPEVRMMCKVFEFIDKKTGSLFKYIKSGDAHPFIIDAISNTSDTLECVPDSDAYSYWRMRLACIGHRLFSEQRMEATLQLLLQLRSNDRASRGSINRQIVIMRMDIQSKKGQPITKIAPELIKLLNEALKYDSNIEQTMRLWVKLASFAGVDLTESESKIFHWCLKEKSVRSFLYKYLVACLRLLEGSSHSYREIMRNAKDDLNSAIKAINRSDVGRCRHPDRPVVWLGHGGRGMGSLVYLDEKIPELNNVRMKRSIANRYTKQLRSLSGLIVECGNKVGTIRINEDLDVPFRADLCETPLMGSGFLNRKVEFYLAFNFFGADAYNVQLANTNADVEEINWLSSTPHNDI</sequence>
<feature type="compositionally biased region" description="Acidic residues" evidence="1">
    <location>
        <begin position="443"/>
        <end position="454"/>
    </location>
</feature>
<gene>
    <name evidence="3" type="ORF">PMEA_00034994</name>
</gene>
<dbReference type="PANTHER" id="PTHR16155:SF19">
    <property type="entry name" value="DED DOMAIN-CONTAINING PROTEIN"/>
    <property type="match status" value="1"/>
</dbReference>
<feature type="region of interest" description="Disordered" evidence="1">
    <location>
        <begin position="435"/>
        <end position="454"/>
    </location>
</feature>
<reference evidence="3 4" key="1">
    <citation type="submission" date="2022-05" db="EMBL/GenBank/DDBJ databases">
        <authorList>
            <consortium name="Genoscope - CEA"/>
            <person name="William W."/>
        </authorList>
    </citation>
    <scope>NUCLEOTIDE SEQUENCE [LARGE SCALE GENOMIC DNA]</scope>
</reference>
<evidence type="ECO:0000259" key="2">
    <source>
        <dbReference type="PROSITE" id="PS50168"/>
    </source>
</evidence>
<dbReference type="Gene3D" id="3.40.50.2000">
    <property type="entry name" value="Glycogen Phosphorylase B"/>
    <property type="match status" value="2"/>
</dbReference>
<dbReference type="SMART" id="SM00031">
    <property type="entry name" value="DED"/>
    <property type="match status" value="1"/>
</dbReference>
<protein>
    <recommendedName>
        <fullName evidence="2">DED domain-containing protein</fullName>
    </recommendedName>
</protein>
<evidence type="ECO:0000256" key="1">
    <source>
        <dbReference type="SAM" id="MobiDB-lite"/>
    </source>
</evidence>
<dbReference type="InterPro" id="IPR011990">
    <property type="entry name" value="TPR-like_helical_dom_sf"/>
</dbReference>
<comment type="caution">
    <text evidence="3">The sequence shown here is derived from an EMBL/GenBank/DDBJ whole genome shotgun (WGS) entry which is preliminary data.</text>
</comment>
<proteinExistence type="predicted"/>
<dbReference type="EMBL" id="CALNXJ010000009">
    <property type="protein sequence ID" value="CAH3105018.1"/>
    <property type="molecule type" value="Genomic_DNA"/>
</dbReference>
<dbReference type="Pfam" id="PF01335">
    <property type="entry name" value="DED"/>
    <property type="match status" value="1"/>
</dbReference>
<feature type="compositionally biased region" description="Basic and acidic residues" evidence="1">
    <location>
        <begin position="365"/>
        <end position="378"/>
    </location>
</feature>
<feature type="region of interest" description="Disordered" evidence="1">
    <location>
        <begin position="527"/>
        <end position="578"/>
    </location>
</feature>
<feature type="domain" description="DED" evidence="2">
    <location>
        <begin position="8"/>
        <end position="84"/>
    </location>
</feature>
<dbReference type="Proteomes" id="UP001159428">
    <property type="component" value="Unassembled WGS sequence"/>
</dbReference>
<dbReference type="InterPro" id="IPR001875">
    <property type="entry name" value="DED_dom"/>
</dbReference>
<dbReference type="Pfam" id="PF20706">
    <property type="entry name" value="GT4-conflict"/>
    <property type="match status" value="1"/>
</dbReference>
<feature type="compositionally biased region" description="Polar residues" evidence="1">
    <location>
        <begin position="413"/>
        <end position="430"/>
    </location>
</feature>
<dbReference type="PROSITE" id="PS50168">
    <property type="entry name" value="DED"/>
    <property type="match status" value="1"/>
</dbReference>
<feature type="region of interest" description="Disordered" evidence="1">
    <location>
        <begin position="365"/>
        <end position="430"/>
    </location>
</feature>
<dbReference type="SUPFAM" id="SSF48452">
    <property type="entry name" value="TPR-like"/>
    <property type="match status" value="3"/>
</dbReference>
<keyword evidence="4" id="KW-1185">Reference proteome</keyword>
<dbReference type="Gene3D" id="1.10.533.10">
    <property type="entry name" value="Death Domain, Fas"/>
    <property type="match status" value="1"/>
</dbReference>
<dbReference type="Pfam" id="PF14559">
    <property type="entry name" value="TPR_19"/>
    <property type="match status" value="1"/>
</dbReference>
<evidence type="ECO:0000313" key="3">
    <source>
        <dbReference type="EMBL" id="CAH3105018.1"/>
    </source>
</evidence>
<dbReference type="GO" id="GO:0042981">
    <property type="term" value="P:regulation of apoptotic process"/>
    <property type="evidence" value="ECO:0007669"/>
    <property type="project" value="InterPro"/>
</dbReference>
<feature type="compositionally biased region" description="Basic and acidic residues" evidence="1">
    <location>
        <begin position="566"/>
        <end position="578"/>
    </location>
</feature>
<dbReference type="SMART" id="SM00028">
    <property type="entry name" value="TPR"/>
    <property type="match status" value="3"/>
</dbReference>
<feature type="compositionally biased region" description="Basic residues" evidence="1">
    <location>
        <begin position="394"/>
        <end position="410"/>
    </location>
</feature>
<organism evidence="3 4">
    <name type="scientific">Pocillopora meandrina</name>
    <dbReference type="NCBI Taxonomy" id="46732"/>
    <lineage>
        <taxon>Eukaryota</taxon>
        <taxon>Metazoa</taxon>
        <taxon>Cnidaria</taxon>
        <taxon>Anthozoa</taxon>
        <taxon>Hexacorallia</taxon>
        <taxon>Scleractinia</taxon>
        <taxon>Astrocoeniina</taxon>
        <taxon>Pocilloporidae</taxon>
        <taxon>Pocillopora</taxon>
    </lineage>
</organism>
<feature type="compositionally biased region" description="Polar residues" evidence="1">
    <location>
        <begin position="543"/>
        <end position="565"/>
    </location>
</feature>
<dbReference type="InterPro" id="IPR011029">
    <property type="entry name" value="DEATH-like_dom_sf"/>
</dbReference>
<evidence type="ECO:0000313" key="4">
    <source>
        <dbReference type="Proteomes" id="UP001159428"/>
    </source>
</evidence>